<dbReference type="AlphaFoldDB" id="A0AAD5MWV8"/>
<feature type="compositionally biased region" description="Pro residues" evidence="1">
    <location>
        <begin position="113"/>
        <end position="123"/>
    </location>
</feature>
<feature type="compositionally biased region" description="Polar residues" evidence="1">
    <location>
        <begin position="36"/>
        <end position="58"/>
    </location>
</feature>
<keyword evidence="3" id="KW-1185">Reference proteome</keyword>
<name>A0AAD5MWV8_PARTN</name>
<evidence type="ECO:0000313" key="2">
    <source>
        <dbReference type="EMBL" id="KAJ1352304.1"/>
    </source>
</evidence>
<evidence type="ECO:0000256" key="1">
    <source>
        <dbReference type="SAM" id="MobiDB-lite"/>
    </source>
</evidence>
<dbReference type="Proteomes" id="UP001196413">
    <property type="component" value="Unassembled WGS sequence"/>
</dbReference>
<proteinExistence type="predicted"/>
<dbReference type="EMBL" id="JAHQIW010001350">
    <property type="protein sequence ID" value="KAJ1352304.1"/>
    <property type="molecule type" value="Genomic_DNA"/>
</dbReference>
<reference evidence="2" key="1">
    <citation type="submission" date="2021-06" db="EMBL/GenBank/DDBJ databases">
        <title>Parelaphostrongylus tenuis whole genome reference sequence.</title>
        <authorList>
            <person name="Garwood T.J."/>
            <person name="Larsen P.A."/>
            <person name="Fountain-Jones N.M."/>
            <person name="Garbe J.R."/>
            <person name="Macchietto M.G."/>
            <person name="Kania S.A."/>
            <person name="Gerhold R.W."/>
            <person name="Richards J.E."/>
            <person name="Wolf T.M."/>
        </authorList>
    </citation>
    <scope>NUCLEOTIDE SEQUENCE</scope>
    <source>
        <strain evidence="2">MNPRO001-30</strain>
        <tissue evidence="2">Meninges</tissue>
    </source>
</reference>
<protein>
    <submittedName>
        <fullName evidence="2">Uncharacterized protein</fullName>
    </submittedName>
</protein>
<accession>A0AAD5MWV8</accession>
<sequence length="202" mass="22841">MKKLIKHQRINIRDLANQSRFSQKPVVVRQLTAKQSNHVRRSLSNGSTLLHRSTNIVQTEPAAVDNRSRSSTDKQAIAVSSFLLQKDANYYLDLNSGQNTSKNSSYGRQSSPPTRPPPPPSLPKNPSLNRKHLRQTRIRVEVPFVATRSLINFIAPISRPVLEYPMEYHKEKYGHATDLALKINTEPSGMHLCLNLINDLVD</sequence>
<organism evidence="2 3">
    <name type="scientific">Parelaphostrongylus tenuis</name>
    <name type="common">Meningeal worm</name>
    <dbReference type="NCBI Taxonomy" id="148309"/>
    <lineage>
        <taxon>Eukaryota</taxon>
        <taxon>Metazoa</taxon>
        <taxon>Ecdysozoa</taxon>
        <taxon>Nematoda</taxon>
        <taxon>Chromadorea</taxon>
        <taxon>Rhabditida</taxon>
        <taxon>Rhabditina</taxon>
        <taxon>Rhabditomorpha</taxon>
        <taxon>Strongyloidea</taxon>
        <taxon>Metastrongylidae</taxon>
        <taxon>Parelaphostrongylus</taxon>
    </lineage>
</organism>
<gene>
    <name evidence="2" type="ORF">KIN20_008613</name>
</gene>
<feature type="region of interest" description="Disordered" evidence="1">
    <location>
        <begin position="94"/>
        <end position="133"/>
    </location>
</feature>
<feature type="region of interest" description="Disordered" evidence="1">
    <location>
        <begin position="36"/>
        <end position="71"/>
    </location>
</feature>
<evidence type="ECO:0000313" key="3">
    <source>
        <dbReference type="Proteomes" id="UP001196413"/>
    </source>
</evidence>
<feature type="compositionally biased region" description="Polar residues" evidence="1">
    <location>
        <begin position="95"/>
        <end position="109"/>
    </location>
</feature>
<comment type="caution">
    <text evidence="2">The sequence shown here is derived from an EMBL/GenBank/DDBJ whole genome shotgun (WGS) entry which is preliminary data.</text>
</comment>